<dbReference type="PANTHER" id="PTHR31744:SF221">
    <property type="entry name" value="NAC DOMAIN-CONTAINING PROTEIN 43-LIKE"/>
    <property type="match status" value="1"/>
</dbReference>
<dbReference type="PROSITE" id="PS51005">
    <property type="entry name" value="NAC"/>
    <property type="match status" value="1"/>
</dbReference>
<dbReference type="Gene3D" id="2.170.150.80">
    <property type="entry name" value="NAC domain"/>
    <property type="match status" value="1"/>
</dbReference>
<reference evidence="7 8" key="1">
    <citation type="journal article" date="2017" name="Mol. Plant">
        <title>The Genome of Medicinal Plant Macleaya cordata Provides New Insights into Benzylisoquinoline Alkaloids Metabolism.</title>
        <authorList>
            <person name="Liu X."/>
            <person name="Liu Y."/>
            <person name="Huang P."/>
            <person name="Ma Y."/>
            <person name="Qing Z."/>
            <person name="Tang Q."/>
            <person name="Cao H."/>
            <person name="Cheng P."/>
            <person name="Zheng Y."/>
            <person name="Yuan Z."/>
            <person name="Zhou Y."/>
            <person name="Liu J."/>
            <person name="Tang Z."/>
            <person name="Zhuo Y."/>
            <person name="Zhang Y."/>
            <person name="Yu L."/>
            <person name="Huang J."/>
            <person name="Yang P."/>
            <person name="Peng Q."/>
            <person name="Zhang J."/>
            <person name="Jiang W."/>
            <person name="Zhang Z."/>
            <person name="Lin K."/>
            <person name="Ro D.K."/>
            <person name="Chen X."/>
            <person name="Xiong X."/>
            <person name="Shang Y."/>
            <person name="Huang S."/>
            <person name="Zeng J."/>
        </authorList>
    </citation>
    <scope>NUCLEOTIDE SEQUENCE [LARGE SCALE GENOMIC DNA]</scope>
    <source>
        <strain evidence="8">cv. BLH2017</strain>
        <tissue evidence="7">Root</tissue>
    </source>
</reference>
<feature type="domain" description="NAC" evidence="6">
    <location>
        <begin position="15"/>
        <end position="173"/>
    </location>
</feature>
<dbReference type="FunCoup" id="A0A200Q2N1">
    <property type="interactions" value="1"/>
</dbReference>
<proteinExistence type="predicted"/>
<keyword evidence="4" id="KW-0539">Nucleus</keyword>
<comment type="caution">
    <text evidence="7">The sequence shown here is derived from an EMBL/GenBank/DDBJ whole genome shotgun (WGS) entry which is preliminary data.</text>
</comment>
<evidence type="ECO:0000256" key="5">
    <source>
        <dbReference type="SAM" id="MobiDB-lite"/>
    </source>
</evidence>
<evidence type="ECO:0000256" key="3">
    <source>
        <dbReference type="ARBA" id="ARBA00023163"/>
    </source>
</evidence>
<name>A0A200Q2N1_MACCD</name>
<dbReference type="STRING" id="56857.A0A200Q2N1"/>
<dbReference type="InterPro" id="IPR003441">
    <property type="entry name" value="NAC-dom"/>
</dbReference>
<keyword evidence="2" id="KW-0238">DNA-binding</keyword>
<gene>
    <name evidence="7" type="ORF">BVC80_1719g50</name>
</gene>
<keyword evidence="1" id="KW-0805">Transcription regulation</keyword>
<sequence>MPEDMSLSVNGQSQVPPGFRFHPTEEELLHYYLKKKVAYEKIDLDVIRDVDLNKLEPWDIQEKCKIGSTPQNDWYFFSHKDKKYPTGTRTNRATAAGFWKATGRDKVIYSSFKRIGMRKTLVFYKGRAPHGQKSDWIMHEYRLDDNTNDSNVSNSIGETIQEEGWVVCRVFKKKNHQKSADGASNNSSKNQMLNSSSSDGALDQILHYMGRTCKQETEINNNNNNNNNSNNMRFLRQFERVINDGVNERIFRQLPALESPTLPSLHHNNNCTRILDHHQPLIDAHHHNDSSSSIYETSLTNQVNNGNLHDPAPPVYEQGLNDWAALDRLVASHLNGQVETSKQFACFNDSNLGFCSTTNSHDQDLHQSPQLRQITRSIYHNSHDYNSEIDLWNFTGARSSSSSSDPLCGHVSNSSV</sequence>
<dbReference type="InParanoid" id="A0A200Q2N1"/>
<protein>
    <submittedName>
        <fullName evidence="7">NAC domain</fullName>
    </submittedName>
</protein>
<evidence type="ECO:0000256" key="1">
    <source>
        <dbReference type="ARBA" id="ARBA00023015"/>
    </source>
</evidence>
<accession>A0A200Q2N1</accession>
<dbReference type="Pfam" id="PF02365">
    <property type="entry name" value="NAM"/>
    <property type="match status" value="1"/>
</dbReference>
<dbReference type="InterPro" id="IPR036093">
    <property type="entry name" value="NAC_dom_sf"/>
</dbReference>
<dbReference type="GO" id="GO:0003677">
    <property type="term" value="F:DNA binding"/>
    <property type="evidence" value="ECO:0007669"/>
    <property type="project" value="UniProtKB-KW"/>
</dbReference>
<evidence type="ECO:0000313" key="8">
    <source>
        <dbReference type="Proteomes" id="UP000195402"/>
    </source>
</evidence>
<dbReference type="PANTHER" id="PTHR31744">
    <property type="entry name" value="PROTEIN CUP-SHAPED COTYLEDON 2-RELATED"/>
    <property type="match status" value="1"/>
</dbReference>
<evidence type="ECO:0000256" key="4">
    <source>
        <dbReference type="ARBA" id="ARBA00023242"/>
    </source>
</evidence>
<dbReference type="EMBL" id="MVGT01003289">
    <property type="protein sequence ID" value="OVA04719.1"/>
    <property type="molecule type" value="Genomic_DNA"/>
</dbReference>
<feature type="region of interest" description="Disordered" evidence="5">
    <location>
        <begin position="176"/>
        <end position="196"/>
    </location>
</feature>
<dbReference type="OrthoDB" id="1891465at2759"/>
<dbReference type="OMA" id="SNMAFCS"/>
<feature type="compositionally biased region" description="Low complexity" evidence="5">
    <location>
        <begin position="184"/>
        <end position="196"/>
    </location>
</feature>
<dbReference type="SUPFAM" id="SSF101941">
    <property type="entry name" value="NAC domain"/>
    <property type="match status" value="1"/>
</dbReference>
<evidence type="ECO:0000313" key="7">
    <source>
        <dbReference type="EMBL" id="OVA04719.1"/>
    </source>
</evidence>
<dbReference type="Proteomes" id="UP000195402">
    <property type="component" value="Unassembled WGS sequence"/>
</dbReference>
<keyword evidence="8" id="KW-1185">Reference proteome</keyword>
<dbReference type="AlphaFoldDB" id="A0A200Q2N1"/>
<dbReference type="GO" id="GO:0006355">
    <property type="term" value="P:regulation of DNA-templated transcription"/>
    <property type="evidence" value="ECO:0007669"/>
    <property type="project" value="InterPro"/>
</dbReference>
<dbReference type="FunFam" id="2.170.150.80:FF:000003">
    <property type="entry name" value="NAC domain-containing protein"/>
    <property type="match status" value="1"/>
</dbReference>
<evidence type="ECO:0000256" key="2">
    <source>
        <dbReference type="ARBA" id="ARBA00023125"/>
    </source>
</evidence>
<organism evidence="7 8">
    <name type="scientific">Macleaya cordata</name>
    <name type="common">Five-seeded plume-poppy</name>
    <name type="synonym">Bocconia cordata</name>
    <dbReference type="NCBI Taxonomy" id="56857"/>
    <lineage>
        <taxon>Eukaryota</taxon>
        <taxon>Viridiplantae</taxon>
        <taxon>Streptophyta</taxon>
        <taxon>Embryophyta</taxon>
        <taxon>Tracheophyta</taxon>
        <taxon>Spermatophyta</taxon>
        <taxon>Magnoliopsida</taxon>
        <taxon>Ranunculales</taxon>
        <taxon>Papaveraceae</taxon>
        <taxon>Papaveroideae</taxon>
        <taxon>Macleaya</taxon>
    </lineage>
</organism>
<evidence type="ECO:0000259" key="6">
    <source>
        <dbReference type="PROSITE" id="PS51005"/>
    </source>
</evidence>
<keyword evidence="3" id="KW-0804">Transcription</keyword>